<dbReference type="PANTHER" id="PTHR46467">
    <property type="entry name" value="TETHER CONTAINING UBX DOMAIN FOR GLUT4"/>
    <property type="match status" value="1"/>
</dbReference>
<reference evidence="3 4" key="1">
    <citation type="submission" date="2016-10" db="EMBL/GenBank/DDBJ databases">
        <title>The genome of Paramicrosporidium saccamoebae is the missing link in understanding Cryptomycota and Microsporidia evolution.</title>
        <authorList>
            <person name="Quandt C.A."/>
            <person name="Beaudet D."/>
            <person name="Corsaro D."/>
            <person name="Michel R."/>
            <person name="Corradi N."/>
            <person name="James T."/>
        </authorList>
    </citation>
    <scope>NUCLEOTIDE SEQUENCE [LARGE SCALE GENOMIC DNA]</scope>
    <source>
        <strain evidence="3 4">KSL3</strain>
    </source>
</reference>
<dbReference type="CDD" id="cd17075">
    <property type="entry name" value="UBX1_UBXN9"/>
    <property type="match status" value="1"/>
</dbReference>
<dbReference type="GO" id="GO:0005737">
    <property type="term" value="C:cytoplasm"/>
    <property type="evidence" value="ECO:0007669"/>
    <property type="project" value="TreeGrafter"/>
</dbReference>
<feature type="region of interest" description="Disordered" evidence="1">
    <location>
        <begin position="417"/>
        <end position="489"/>
    </location>
</feature>
<feature type="compositionally biased region" description="Polar residues" evidence="1">
    <location>
        <begin position="417"/>
        <end position="451"/>
    </location>
</feature>
<accession>A0A2H9TP38</accession>
<dbReference type="GO" id="GO:0005634">
    <property type="term" value="C:nucleus"/>
    <property type="evidence" value="ECO:0007669"/>
    <property type="project" value="TreeGrafter"/>
</dbReference>
<dbReference type="PROSITE" id="PS50033">
    <property type="entry name" value="UBX"/>
    <property type="match status" value="1"/>
</dbReference>
<dbReference type="Proteomes" id="UP000240830">
    <property type="component" value="Unassembled WGS sequence"/>
</dbReference>
<dbReference type="AlphaFoldDB" id="A0A2H9TP38"/>
<dbReference type="InterPro" id="IPR001012">
    <property type="entry name" value="UBX_dom"/>
</dbReference>
<protein>
    <recommendedName>
        <fullName evidence="2">UBX domain-containing protein</fullName>
    </recommendedName>
</protein>
<feature type="compositionally biased region" description="Polar residues" evidence="1">
    <location>
        <begin position="473"/>
        <end position="483"/>
    </location>
</feature>
<organism evidence="3 4">
    <name type="scientific">Paramicrosporidium saccamoebae</name>
    <dbReference type="NCBI Taxonomy" id="1246581"/>
    <lineage>
        <taxon>Eukaryota</taxon>
        <taxon>Fungi</taxon>
        <taxon>Fungi incertae sedis</taxon>
        <taxon>Cryptomycota</taxon>
        <taxon>Cryptomycota incertae sedis</taxon>
        <taxon>Paramicrosporidium</taxon>
    </lineage>
</organism>
<dbReference type="EMBL" id="MTSL01000054">
    <property type="protein sequence ID" value="PJF19517.1"/>
    <property type="molecule type" value="Genomic_DNA"/>
</dbReference>
<dbReference type="InterPro" id="IPR029071">
    <property type="entry name" value="Ubiquitin-like_domsf"/>
</dbReference>
<feature type="compositionally biased region" description="Low complexity" evidence="1">
    <location>
        <begin position="452"/>
        <end position="472"/>
    </location>
</feature>
<evidence type="ECO:0000313" key="3">
    <source>
        <dbReference type="EMBL" id="PJF19517.1"/>
    </source>
</evidence>
<dbReference type="OrthoDB" id="440781at2759"/>
<dbReference type="PANTHER" id="PTHR46467:SF1">
    <property type="entry name" value="TETHER CONTAINING UBX DOMAIN FOR GLUT4"/>
    <property type="match status" value="1"/>
</dbReference>
<evidence type="ECO:0000259" key="2">
    <source>
        <dbReference type="PROSITE" id="PS50033"/>
    </source>
</evidence>
<dbReference type="STRING" id="1246581.A0A2H9TP38"/>
<keyword evidence="4" id="KW-1185">Reference proteome</keyword>
<evidence type="ECO:0000313" key="4">
    <source>
        <dbReference type="Proteomes" id="UP000240830"/>
    </source>
</evidence>
<evidence type="ECO:0000256" key="1">
    <source>
        <dbReference type="SAM" id="MobiDB-lite"/>
    </source>
</evidence>
<dbReference type="SUPFAM" id="SSF54236">
    <property type="entry name" value="Ubiquitin-like"/>
    <property type="match status" value="2"/>
</dbReference>
<feature type="domain" description="UBX" evidence="2">
    <location>
        <begin position="323"/>
        <end position="398"/>
    </location>
</feature>
<dbReference type="InterPro" id="IPR059238">
    <property type="entry name" value="UBX1_UBXN9"/>
</dbReference>
<name>A0A2H9TP38_9FUNG</name>
<dbReference type="Pfam" id="PF00789">
    <property type="entry name" value="UBX"/>
    <property type="match status" value="1"/>
</dbReference>
<proteinExistence type="predicted"/>
<comment type="caution">
    <text evidence="3">The sequence shown here is derived from an EMBL/GenBank/DDBJ whole genome shotgun (WGS) entry which is preliminary data.</text>
</comment>
<dbReference type="InterPro" id="IPR021569">
    <property type="entry name" value="TUG-UBL1"/>
</dbReference>
<dbReference type="Gene3D" id="3.10.20.90">
    <property type="entry name" value="Phosphatidylinositol 3-kinase Catalytic Subunit, Chain A, domain 1"/>
    <property type="match status" value="2"/>
</dbReference>
<dbReference type="Pfam" id="PF11470">
    <property type="entry name" value="TUG-UBL1"/>
    <property type="match status" value="1"/>
</dbReference>
<dbReference type="GO" id="GO:0006886">
    <property type="term" value="P:intracellular protein transport"/>
    <property type="evidence" value="ECO:0007669"/>
    <property type="project" value="TreeGrafter"/>
</dbReference>
<dbReference type="GO" id="GO:0012506">
    <property type="term" value="C:vesicle membrane"/>
    <property type="evidence" value="ECO:0007669"/>
    <property type="project" value="TreeGrafter"/>
</dbReference>
<gene>
    <name evidence="3" type="ORF">PSACC_00661</name>
</gene>
<sequence>MSTLTVTVTALDGRAKTTITIPGTCLLKNIVQNACINLKLAATADSPEIDRYGLCHGRATLDLSSSVRLSGLPPGAKLTLVQVSTRESNVLVALQHTVRVTGTFPCSTSLWSILAHFNVGLTAANGIVMAPRLVILGQEYGGLEKLAKVTLRSIGVTGSCLMRVIYKPAEVQSLQEAEAILSKVLGANTVERFVIGAVEPSVAGAVENSVVGTVEPSVIGEAKPPVTNVFIEPSPQVVSTNVSPHFVPAEESPHLNRKFALFTPPNTAVLVQAPDLPDSHYELGETEFRLHLAVTHARTQALVDAPLVSRAKLMEKRQAELLSRYPVARIRFRMPDQHQLEAEFKSTEPASQLYAFVRWAVKTSEEFVLSVGPPPKPIKNDSIPIWQLDLVPAAIVNVAFPHGKVADVFTDAVLSTSRPIPQSSPGATLPGSSTNQPILDSTLTLGSTPTFGSAPTLGSTPTSGSTLPRSSTNQSTLGSSTKKPSWLRL</sequence>